<dbReference type="EMBL" id="RJVQ01000156">
    <property type="protein sequence ID" value="RQW60944.1"/>
    <property type="molecule type" value="Genomic_DNA"/>
</dbReference>
<dbReference type="AlphaFoldDB" id="A0A3N9TB09"/>
<accession>A0A3N9TB09</accession>
<organism evidence="1 2">
    <name type="scientific">Vibrio viridaestus</name>
    <dbReference type="NCBI Taxonomy" id="2487322"/>
    <lineage>
        <taxon>Bacteria</taxon>
        <taxon>Pseudomonadati</taxon>
        <taxon>Pseudomonadota</taxon>
        <taxon>Gammaproteobacteria</taxon>
        <taxon>Vibrionales</taxon>
        <taxon>Vibrionaceae</taxon>
        <taxon>Vibrio</taxon>
    </lineage>
</organism>
<sequence length="59" mass="6868">MFSLNDSMRYYLCPGATDMRKSFYTLSGLVVNVMKQDVRSGDVFIFINRKRTTMKILHA</sequence>
<dbReference type="NCBIfam" id="NF033819">
    <property type="entry name" value="IS66_TnpB"/>
    <property type="match status" value="1"/>
</dbReference>
<evidence type="ECO:0008006" key="3">
    <source>
        <dbReference type="Google" id="ProtNLM"/>
    </source>
</evidence>
<protein>
    <recommendedName>
        <fullName evidence="3">Transposase</fullName>
    </recommendedName>
</protein>
<dbReference type="PANTHER" id="PTHR36455">
    <property type="match status" value="1"/>
</dbReference>
<dbReference type="PANTHER" id="PTHR36455:SF1">
    <property type="entry name" value="BLR8292 PROTEIN"/>
    <property type="match status" value="1"/>
</dbReference>
<name>A0A3N9TB09_9VIBR</name>
<gene>
    <name evidence="1" type="ORF">EES38_22145</name>
</gene>
<dbReference type="Proteomes" id="UP000281112">
    <property type="component" value="Unassembled WGS sequence"/>
</dbReference>
<feature type="non-terminal residue" evidence="1">
    <location>
        <position position="59"/>
    </location>
</feature>
<evidence type="ECO:0000313" key="1">
    <source>
        <dbReference type="EMBL" id="RQW60944.1"/>
    </source>
</evidence>
<dbReference type="InterPro" id="IPR008878">
    <property type="entry name" value="Transposase_IS66_Orf2"/>
</dbReference>
<dbReference type="Pfam" id="PF05717">
    <property type="entry name" value="TnpB_IS66"/>
    <property type="match status" value="1"/>
</dbReference>
<keyword evidence="2" id="KW-1185">Reference proteome</keyword>
<evidence type="ECO:0000313" key="2">
    <source>
        <dbReference type="Proteomes" id="UP000281112"/>
    </source>
</evidence>
<comment type="caution">
    <text evidence="1">The sequence shown here is derived from an EMBL/GenBank/DDBJ whole genome shotgun (WGS) entry which is preliminary data.</text>
</comment>
<reference evidence="1 2" key="1">
    <citation type="submission" date="2018-11" db="EMBL/GenBank/DDBJ databases">
        <title>Vibrio LJC006 sp. nov., isolated from seawater during the bloom of the enteromorpha.</title>
        <authorList>
            <person name="Liang J."/>
        </authorList>
    </citation>
    <scope>NUCLEOTIDE SEQUENCE [LARGE SCALE GENOMIC DNA]</scope>
    <source>
        <strain evidence="1 2">LJC006</strain>
    </source>
</reference>
<proteinExistence type="predicted"/>
<dbReference type="OrthoDB" id="4956084at2"/>